<sequence length="233" mass="24698">MNQFKEDQLVMCGRVVPFLAENEAAVAASPMAAEQAADVTTLYEQVAGARGGTATRTKKLTEAAKIAQKQLLDLLPALLGPLSRVATRLGDTDLQAAVTLGGRQLRKLRPLAFIGVVGAVFQRAARADVAAELAKQGLTPKALAPLAQALDDFRSAQPATRKSIDEKVLSGAALEDLLDDLMDEVRTLDEDMKAFKLLDRPLYDGYQQMRKIISSGGGSSAGKAGKQPVAPEA</sequence>
<evidence type="ECO:0000256" key="1">
    <source>
        <dbReference type="SAM" id="Coils"/>
    </source>
</evidence>
<dbReference type="RefSeq" id="WP_345052953.1">
    <property type="nucleotide sequence ID" value="NZ_BAABDK010000015.1"/>
</dbReference>
<evidence type="ECO:0000313" key="4">
    <source>
        <dbReference type="Proteomes" id="UP001501469"/>
    </source>
</evidence>
<protein>
    <submittedName>
        <fullName evidence="3">Uncharacterized protein</fullName>
    </submittedName>
</protein>
<feature type="region of interest" description="Disordered" evidence="2">
    <location>
        <begin position="214"/>
        <end position="233"/>
    </location>
</feature>
<keyword evidence="4" id="KW-1185">Reference proteome</keyword>
<keyword evidence="1" id="KW-0175">Coiled coil</keyword>
<reference evidence="4" key="1">
    <citation type="journal article" date="2019" name="Int. J. Syst. Evol. Microbiol.">
        <title>The Global Catalogue of Microorganisms (GCM) 10K type strain sequencing project: providing services to taxonomists for standard genome sequencing and annotation.</title>
        <authorList>
            <consortium name="The Broad Institute Genomics Platform"/>
            <consortium name="The Broad Institute Genome Sequencing Center for Infectious Disease"/>
            <person name="Wu L."/>
            <person name="Ma J."/>
        </authorList>
    </citation>
    <scope>NUCLEOTIDE SEQUENCE [LARGE SCALE GENOMIC DNA]</scope>
    <source>
        <strain evidence="4">JCM 17225</strain>
    </source>
</reference>
<evidence type="ECO:0000313" key="3">
    <source>
        <dbReference type="EMBL" id="GAA4033527.1"/>
    </source>
</evidence>
<feature type="coiled-coil region" evidence="1">
    <location>
        <begin position="171"/>
        <end position="198"/>
    </location>
</feature>
<name>A0ABP7TZP4_9BACT</name>
<accession>A0ABP7TZP4</accession>
<organism evidence="3 4">
    <name type="scientific">Hymenobacter glaciei</name>
    <dbReference type="NCBI Taxonomy" id="877209"/>
    <lineage>
        <taxon>Bacteria</taxon>
        <taxon>Pseudomonadati</taxon>
        <taxon>Bacteroidota</taxon>
        <taxon>Cytophagia</taxon>
        <taxon>Cytophagales</taxon>
        <taxon>Hymenobacteraceae</taxon>
        <taxon>Hymenobacter</taxon>
    </lineage>
</organism>
<dbReference type="EMBL" id="BAABDK010000015">
    <property type="protein sequence ID" value="GAA4033527.1"/>
    <property type="molecule type" value="Genomic_DNA"/>
</dbReference>
<comment type="caution">
    <text evidence="3">The sequence shown here is derived from an EMBL/GenBank/DDBJ whole genome shotgun (WGS) entry which is preliminary data.</text>
</comment>
<proteinExistence type="predicted"/>
<gene>
    <name evidence="3" type="ORF">GCM10022409_17260</name>
</gene>
<evidence type="ECO:0000256" key="2">
    <source>
        <dbReference type="SAM" id="MobiDB-lite"/>
    </source>
</evidence>
<dbReference type="Proteomes" id="UP001501469">
    <property type="component" value="Unassembled WGS sequence"/>
</dbReference>